<reference evidence="2 3" key="1">
    <citation type="submission" date="2020-10" db="EMBL/GenBank/DDBJ databases">
        <title>The Coptis chinensis genome and diversification of protoberbering-type alkaloids.</title>
        <authorList>
            <person name="Wang B."/>
            <person name="Shu S."/>
            <person name="Song C."/>
            <person name="Liu Y."/>
        </authorList>
    </citation>
    <scope>NUCLEOTIDE SEQUENCE [LARGE SCALE GENOMIC DNA]</scope>
    <source>
        <strain evidence="2">HL-2020</strain>
        <tissue evidence="2">Leaf</tissue>
    </source>
</reference>
<dbReference type="Pfam" id="PF07800">
    <property type="entry name" value="DUF1644"/>
    <property type="match status" value="1"/>
</dbReference>
<dbReference type="EMBL" id="JADFTS010000005">
    <property type="protein sequence ID" value="KAF9606320.1"/>
    <property type="molecule type" value="Genomic_DNA"/>
</dbReference>
<evidence type="ECO:0000256" key="1">
    <source>
        <dbReference type="SAM" id="MobiDB-lite"/>
    </source>
</evidence>
<dbReference type="InterPro" id="IPR012866">
    <property type="entry name" value="DUF1644"/>
</dbReference>
<feature type="region of interest" description="Disordered" evidence="1">
    <location>
        <begin position="210"/>
        <end position="237"/>
    </location>
</feature>
<dbReference type="Proteomes" id="UP000631114">
    <property type="component" value="Unassembled WGS sequence"/>
</dbReference>
<comment type="caution">
    <text evidence="2">The sequence shown here is derived from an EMBL/GenBank/DDBJ whole genome shotgun (WGS) entry which is preliminary data.</text>
</comment>
<dbReference type="OrthoDB" id="1921166at2759"/>
<proteinExistence type="predicted"/>
<dbReference type="PANTHER" id="PTHR31197">
    <property type="entry name" value="OS01G0612600 PROTEIN"/>
    <property type="match status" value="1"/>
</dbReference>
<accession>A0A835HSV3</accession>
<gene>
    <name evidence="2" type="ORF">IFM89_024988</name>
</gene>
<organism evidence="2 3">
    <name type="scientific">Coptis chinensis</name>
    <dbReference type="NCBI Taxonomy" id="261450"/>
    <lineage>
        <taxon>Eukaryota</taxon>
        <taxon>Viridiplantae</taxon>
        <taxon>Streptophyta</taxon>
        <taxon>Embryophyta</taxon>
        <taxon>Tracheophyta</taxon>
        <taxon>Spermatophyta</taxon>
        <taxon>Magnoliopsida</taxon>
        <taxon>Ranunculales</taxon>
        <taxon>Ranunculaceae</taxon>
        <taxon>Coptidoideae</taxon>
        <taxon>Coptis</taxon>
    </lineage>
</organism>
<name>A0A835HSV3_9MAGN</name>
<dbReference type="AlphaFoldDB" id="A0A835HSV3"/>
<evidence type="ECO:0000313" key="2">
    <source>
        <dbReference type="EMBL" id="KAF9606320.1"/>
    </source>
</evidence>
<protein>
    <submittedName>
        <fullName evidence="2">Uncharacterized protein</fullName>
    </submittedName>
</protein>
<sequence length="237" mass="27329">MQDGSILGRDSFEPFRQRIGGEHISESSLNLKCPLCRGSVKCWEIVEEARRYLDLKQRSCSLESCSFTGNYGELRRHARRVHPTNRPALVDQSRQRNWRHLENQQEYGDIVSAIRSAMPGAIVFGDYVIETGDGFSANRDNNSGESSGPLLTSFILYQMMRPFSPVSEPRSLSRAWRRYRRTSGSLSDRRHLWGENLLGLQDDAADWNLSNQMGEDVPPIPRRRRRFTRSRPDEDRP</sequence>
<keyword evidence="3" id="KW-1185">Reference proteome</keyword>
<evidence type="ECO:0000313" key="3">
    <source>
        <dbReference type="Proteomes" id="UP000631114"/>
    </source>
</evidence>
<dbReference type="PANTHER" id="PTHR31197:SF2">
    <property type="entry name" value="C2H2-TYPE DOMAIN-CONTAINING PROTEIN"/>
    <property type="match status" value="1"/>
</dbReference>